<keyword evidence="1" id="KW-0808">Transferase</keyword>
<dbReference type="InterPro" id="IPR006116">
    <property type="entry name" value="NT_2-5OAS_ClassI-CCAase"/>
</dbReference>
<dbReference type="CDD" id="cd05400">
    <property type="entry name" value="NT_2-5OAS_ClassI-CCAase"/>
    <property type="match status" value="1"/>
</dbReference>
<keyword evidence="2" id="KW-0548">Nucleotidyltransferase</keyword>
<evidence type="ECO:0000256" key="1">
    <source>
        <dbReference type="ARBA" id="ARBA00022679"/>
    </source>
</evidence>
<dbReference type="Pfam" id="PF26305">
    <property type="entry name" value="CD_NTase_C"/>
    <property type="match status" value="1"/>
</dbReference>
<proteinExistence type="predicted"/>
<evidence type="ECO:0000256" key="4">
    <source>
        <dbReference type="ARBA" id="ARBA00023118"/>
    </source>
</evidence>
<keyword evidence="3" id="KW-0547">Nucleotide-binding</keyword>
<dbReference type="RefSeq" id="WP_304537792.1">
    <property type="nucleotide sequence ID" value="NZ_JAUQOM010000043.1"/>
</dbReference>
<evidence type="ECO:0000256" key="2">
    <source>
        <dbReference type="ARBA" id="ARBA00022695"/>
    </source>
</evidence>
<sequence>MPIAENQLETWAHQGSTVQSASTYEATRRVLLSPNAPYASRNFEIFLQGSYGNDTNIYADSDVDIVICLTSTYYENIEALTPPDKLRHDFDWSAASYQVSDFKREVAAWLMSNFGSRVDPSGKAIFVPGSGGRRDSDVLACAQYRHYRSYAYPYSSDYAEGICFWPPIGGRIENYPKQHSANLTSKHQATGGWVKPLVRIFKNWRNAMIREGVLPQGLAPSYFIEGMLWNVPDSLFGRNHQSCVANALAWLRAIDPSKLSCANDQHWLVRDGPSVCWRPAAFKTFVDAAEHDWAAR</sequence>
<keyword evidence="4" id="KW-0051">Antiviral defense</keyword>
<accession>A0ABT8ZSQ5</accession>
<evidence type="ECO:0000259" key="5">
    <source>
        <dbReference type="Pfam" id="PF26305"/>
    </source>
</evidence>
<evidence type="ECO:0000313" key="7">
    <source>
        <dbReference type="Proteomes" id="UP001176471"/>
    </source>
</evidence>
<evidence type="ECO:0000313" key="6">
    <source>
        <dbReference type="EMBL" id="MDO7837569.1"/>
    </source>
</evidence>
<reference evidence="6" key="1">
    <citation type="submission" date="2023-07" db="EMBL/GenBank/DDBJ databases">
        <title>Bacterial whole genome sequence for Sphingobium sp. HBC34.</title>
        <authorList>
            <person name="Le V."/>
            <person name="Ko S.-R."/>
            <person name="Ahn C.-Y."/>
            <person name="Oh H.-M."/>
        </authorList>
    </citation>
    <scope>NUCLEOTIDE SEQUENCE</scope>
    <source>
        <strain evidence="6">HBC34</strain>
    </source>
</reference>
<dbReference type="EMBL" id="JAUQOM010000043">
    <property type="protein sequence ID" value="MDO7837569.1"/>
    <property type="molecule type" value="Genomic_DNA"/>
</dbReference>
<protein>
    <submittedName>
        <fullName evidence="6">Nucleotidyltransferase</fullName>
    </submittedName>
</protein>
<keyword evidence="7" id="KW-1185">Reference proteome</keyword>
<comment type="caution">
    <text evidence="6">The sequence shown here is derived from an EMBL/GenBank/DDBJ whole genome shotgun (WGS) entry which is preliminary data.</text>
</comment>
<dbReference type="Proteomes" id="UP001176471">
    <property type="component" value="Unassembled WGS sequence"/>
</dbReference>
<feature type="domain" description="cGAS/DncV-like nucleotidyltransferase C-terminal helical" evidence="5">
    <location>
        <begin position="182"/>
        <end position="293"/>
    </location>
</feature>
<name>A0ABT8ZSQ5_9SPHN</name>
<organism evidence="6 7">
    <name type="scientific">Sphingobium cyanobacteriorum</name>
    <dbReference type="NCBI Taxonomy" id="3063954"/>
    <lineage>
        <taxon>Bacteria</taxon>
        <taxon>Pseudomonadati</taxon>
        <taxon>Pseudomonadota</taxon>
        <taxon>Alphaproteobacteria</taxon>
        <taxon>Sphingomonadales</taxon>
        <taxon>Sphingomonadaceae</taxon>
        <taxon>Sphingobium</taxon>
    </lineage>
</organism>
<gene>
    <name evidence="6" type="ORF">Q4610_21285</name>
</gene>
<evidence type="ECO:0000256" key="3">
    <source>
        <dbReference type="ARBA" id="ARBA00022741"/>
    </source>
</evidence>
<dbReference type="InterPro" id="IPR058909">
    <property type="entry name" value="CD_NTase_C"/>
</dbReference>